<dbReference type="EMBL" id="QGTQ01000022">
    <property type="protein sequence ID" value="PWV97323.1"/>
    <property type="molecule type" value="Genomic_DNA"/>
</dbReference>
<reference evidence="1 2" key="1">
    <citation type="submission" date="2018-05" db="EMBL/GenBank/DDBJ databases">
        <title>Genomic Encyclopedia of Type Strains, Phase III (KMG-III): the genomes of soil and plant-associated and newly described type strains.</title>
        <authorList>
            <person name="Whitman W."/>
        </authorList>
    </citation>
    <scope>NUCLEOTIDE SEQUENCE [LARGE SCALE GENOMIC DNA]</scope>
    <source>
        <strain evidence="1 2">CECT 5696</strain>
    </source>
</reference>
<accession>A0A2V2YXI5</accession>
<gene>
    <name evidence="1" type="ORF">DFQ01_12254</name>
</gene>
<evidence type="ECO:0000313" key="1">
    <source>
        <dbReference type="EMBL" id="PWV97323.1"/>
    </source>
</evidence>
<dbReference type="Proteomes" id="UP000246635">
    <property type="component" value="Unassembled WGS sequence"/>
</dbReference>
<keyword evidence="2" id="KW-1185">Reference proteome</keyword>
<proteinExistence type="predicted"/>
<sequence length="54" mass="5701">MPINVGTFEKLNGQPFAILLAGLNELTSAGAHTDGKKDRDRCSLQLAVNGCSRA</sequence>
<organism evidence="1 2">
    <name type="scientific">Paenibacillus cellulosilyticus</name>
    <dbReference type="NCBI Taxonomy" id="375489"/>
    <lineage>
        <taxon>Bacteria</taxon>
        <taxon>Bacillati</taxon>
        <taxon>Bacillota</taxon>
        <taxon>Bacilli</taxon>
        <taxon>Bacillales</taxon>
        <taxon>Paenibacillaceae</taxon>
        <taxon>Paenibacillus</taxon>
    </lineage>
</organism>
<evidence type="ECO:0000313" key="2">
    <source>
        <dbReference type="Proteomes" id="UP000246635"/>
    </source>
</evidence>
<protein>
    <submittedName>
        <fullName evidence="1">Uncharacterized protein</fullName>
    </submittedName>
</protein>
<dbReference type="RefSeq" id="WP_174812833.1">
    <property type="nucleotide sequence ID" value="NZ_CP054613.1"/>
</dbReference>
<dbReference type="AlphaFoldDB" id="A0A2V2YXI5"/>
<comment type="caution">
    <text evidence="1">The sequence shown here is derived from an EMBL/GenBank/DDBJ whole genome shotgun (WGS) entry which is preliminary data.</text>
</comment>
<name>A0A2V2YXI5_9BACL</name>